<name>A0A6A6AXL7_9PEZI</name>
<dbReference type="GO" id="GO:0007005">
    <property type="term" value="P:mitochondrion organization"/>
    <property type="evidence" value="ECO:0007669"/>
    <property type="project" value="TreeGrafter"/>
</dbReference>
<keyword evidence="2" id="KW-0812">Transmembrane</keyword>
<proteinExistence type="predicted"/>
<evidence type="ECO:0000313" key="5">
    <source>
        <dbReference type="Proteomes" id="UP000799438"/>
    </source>
</evidence>
<organism evidence="4 5">
    <name type="scientific">Aplosporella prunicola CBS 121167</name>
    <dbReference type="NCBI Taxonomy" id="1176127"/>
    <lineage>
        <taxon>Eukaryota</taxon>
        <taxon>Fungi</taxon>
        <taxon>Dikarya</taxon>
        <taxon>Ascomycota</taxon>
        <taxon>Pezizomycotina</taxon>
        <taxon>Dothideomycetes</taxon>
        <taxon>Dothideomycetes incertae sedis</taxon>
        <taxon>Botryosphaeriales</taxon>
        <taxon>Aplosporellaceae</taxon>
        <taxon>Aplosporella</taxon>
    </lineage>
</organism>
<feature type="region of interest" description="Disordered" evidence="1">
    <location>
        <begin position="1"/>
        <end position="46"/>
    </location>
</feature>
<dbReference type="InterPro" id="IPR012472">
    <property type="entry name" value="MCP1_TM"/>
</dbReference>
<keyword evidence="2" id="KW-0472">Membrane</keyword>
<feature type="transmembrane region" description="Helical" evidence="2">
    <location>
        <begin position="215"/>
        <end position="234"/>
    </location>
</feature>
<evidence type="ECO:0000256" key="1">
    <source>
        <dbReference type="SAM" id="MobiDB-lite"/>
    </source>
</evidence>
<reference evidence="4" key="1">
    <citation type="journal article" date="2020" name="Stud. Mycol.">
        <title>101 Dothideomycetes genomes: a test case for predicting lifestyles and emergence of pathogens.</title>
        <authorList>
            <person name="Haridas S."/>
            <person name="Albert R."/>
            <person name="Binder M."/>
            <person name="Bloem J."/>
            <person name="Labutti K."/>
            <person name="Salamov A."/>
            <person name="Andreopoulos B."/>
            <person name="Baker S."/>
            <person name="Barry K."/>
            <person name="Bills G."/>
            <person name="Bluhm B."/>
            <person name="Cannon C."/>
            <person name="Castanera R."/>
            <person name="Culley D."/>
            <person name="Daum C."/>
            <person name="Ezra D."/>
            <person name="Gonzalez J."/>
            <person name="Henrissat B."/>
            <person name="Kuo A."/>
            <person name="Liang C."/>
            <person name="Lipzen A."/>
            <person name="Lutzoni F."/>
            <person name="Magnuson J."/>
            <person name="Mondo S."/>
            <person name="Nolan M."/>
            <person name="Ohm R."/>
            <person name="Pangilinan J."/>
            <person name="Park H.-J."/>
            <person name="Ramirez L."/>
            <person name="Alfaro M."/>
            <person name="Sun H."/>
            <person name="Tritt A."/>
            <person name="Yoshinaga Y."/>
            <person name="Zwiers L.-H."/>
            <person name="Turgeon B."/>
            <person name="Goodwin S."/>
            <person name="Spatafora J."/>
            <person name="Crous P."/>
            <person name="Grigoriev I."/>
        </authorList>
    </citation>
    <scope>NUCLEOTIDE SEQUENCE</scope>
    <source>
        <strain evidence="4">CBS 121167</strain>
    </source>
</reference>
<dbReference type="GO" id="GO:0055088">
    <property type="term" value="P:lipid homeostasis"/>
    <property type="evidence" value="ECO:0007669"/>
    <property type="project" value="InterPro"/>
</dbReference>
<gene>
    <name evidence="4" type="ORF">K452DRAFT_322767</name>
</gene>
<feature type="transmembrane region" description="Helical" evidence="2">
    <location>
        <begin position="120"/>
        <end position="140"/>
    </location>
</feature>
<protein>
    <recommendedName>
        <fullName evidence="3">Mitochondrial adapter protein MCP1 transmembrane domain-containing protein</fullName>
    </recommendedName>
</protein>
<dbReference type="GO" id="GO:0005741">
    <property type="term" value="C:mitochondrial outer membrane"/>
    <property type="evidence" value="ECO:0007669"/>
    <property type="project" value="TreeGrafter"/>
</dbReference>
<evidence type="ECO:0000313" key="4">
    <source>
        <dbReference type="EMBL" id="KAF2135913.1"/>
    </source>
</evidence>
<keyword evidence="2" id="KW-1133">Transmembrane helix</keyword>
<keyword evidence="5" id="KW-1185">Reference proteome</keyword>
<accession>A0A6A6AXL7</accession>
<evidence type="ECO:0000256" key="2">
    <source>
        <dbReference type="SAM" id="Phobius"/>
    </source>
</evidence>
<dbReference type="AlphaFoldDB" id="A0A6A6AXL7"/>
<dbReference type="Proteomes" id="UP000799438">
    <property type="component" value="Unassembled WGS sequence"/>
</dbReference>
<feature type="transmembrane region" description="Helical" evidence="2">
    <location>
        <begin position="262"/>
        <end position="284"/>
    </location>
</feature>
<feature type="domain" description="Mitochondrial adapter protein MCP1 transmembrane" evidence="3">
    <location>
        <begin position="179"/>
        <end position="288"/>
    </location>
</feature>
<dbReference type="OrthoDB" id="10259513at2759"/>
<dbReference type="InterPro" id="IPR039960">
    <property type="entry name" value="MCP1"/>
</dbReference>
<feature type="transmembrane region" description="Helical" evidence="2">
    <location>
        <begin position="161"/>
        <end position="186"/>
    </location>
</feature>
<dbReference type="EMBL" id="ML995544">
    <property type="protein sequence ID" value="KAF2135913.1"/>
    <property type="molecule type" value="Genomic_DNA"/>
</dbReference>
<dbReference type="PANTHER" id="PTHR38409:SF1">
    <property type="entry name" value="MITOCHONDRIAL ADAPTER PROTEIN MCP1"/>
    <property type="match status" value="1"/>
</dbReference>
<dbReference type="Pfam" id="PF07950">
    <property type="entry name" value="MCP1_TM"/>
    <property type="match status" value="1"/>
</dbReference>
<dbReference type="PANTHER" id="PTHR38409">
    <property type="entry name" value="MDM10-COMPLEMENTING PROTEIN 1"/>
    <property type="match status" value="1"/>
</dbReference>
<dbReference type="GeneID" id="54302046"/>
<dbReference type="RefSeq" id="XP_033391631.1">
    <property type="nucleotide sequence ID" value="XM_033544550.1"/>
</dbReference>
<evidence type="ECO:0000259" key="3">
    <source>
        <dbReference type="Pfam" id="PF07950"/>
    </source>
</evidence>
<sequence>MTPESPDLAEVQSVFSLQELEPSPVDEEPYENEKGYFEPEPSPSPPPLVARATTLGLSGHGPVYWLTRIQKYSSYVFTAYTAAHLTNTSILPLVTRSIPDSDTYLLLTRPYYQDFPFEPLLVVVPLAAHIGSGLALRLYRRRQLVARYAGERASRHERRRVPWPAMSGTSALGYSAMWLVAGHAFINRLLPLYVEGSSAGVGLEYVSHGFARHPVASFTGFTALVGISVWHGVWGMAKWWRKNPASVTRGGLGGELQKKKRWYGINFIAAALTGLWLAGGLGVVGRGGAAKGWIGKQYDELFRSIPFFGQWF</sequence>